<proteinExistence type="predicted"/>
<accession>A0AAN9PWV7</accession>
<comment type="caution">
    <text evidence="1">The sequence shown here is derived from an EMBL/GenBank/DDBJ whole genome shotgun (WGS) entry which is preliminary data.</text>
</comment>
<dbReference type="Proteomes" id="UP001367508">
    <property type="component" value="Unassembled WGS sequence"/>
</dbReference>
<protein>
    <submittedName>
        <fullName evidence="1">Uncharacterized protein</fullName>
    </submittedName>
</protein>
<keyword evidence="2" id="KW-1185">Reference proteome</keyword>
<sequence length="199" mass="23390">MQALHWFYNREVRESHPLNWNMLAELCGVLFFILLDLYSLRKRKTIFGSVIRKPGPKAIRDVALADDAPSRFHKDNNWKCDNDDAIRRTKSCSSFPVLASCHLLPNLLKDWLLIRFFSQRSSLPRGLWPEKINQLVNRKESQFCDFCNINGIKVKNLLGCLPILRRCKGRSKDDSLYPKSIVQKLIVWFILHWCSRFQL</sequence>
<gene>
    <name evidence="1" type="ORF">VNO77_37885</name>
</gene>
<organism evidence="1 2">
    <name type="scientific">Canavalia gladiata</name>
    <name type="common">Sword bean</name>
    <name type="synonym">Dolichos gladiatus</name>
    <dbReference type="NCBI Taxonomy" id="3824"/>
    <lineage>
        <taxon>Eukaryota</taxon>
        <taxon>Viridiplantae</taxon>
        <taxon>Streptophyta</taxon>
        <taxon>Embryophyta</taxon>
        <taxon>Tracheophyta</taxon>
        <taxon>Spermatophyta</taxon>
        <taxon>Magnoliopsida</taxon>
        <taxon>eudicotyledons</taxon>
        <taxon>Gunneridae</taxon>
        <taxon>Pentapetalae</taxon>
        <taxon>rosids</taxon>
        <taxon>fabids</taxon>
        <taxon>Fabales</taxon>
        <taxon>Fabaceae</taxon>
        <taxon>Papilionoideae</taxon>
        <taxon>50 kb inversion clade</taxon>
        <taxon>NPAAA clade</taxon>
        <taxon>indigoferoid/millettioid clade</taxon>
        <taxon>Phaseoleae</taxon>
        <taxon>Canavalia</taxon>
    </lineage>
</organism>
<evidence type="ECO:0000313" key="1">
    <source>
        <dbReference type="EMBL" id="KAK7313262.1"/>
    </source>
</evidence>
<reference evidence="1 2" key="1">
    <citation type="submission" date="2024-01" db="EMBL/GenBank/DDBJ databases">
        <title>The genomes of 5 underutilized Papilionoideae crops provide insights into root nodulation and disease resistanc.</title>
        <authorList>
            <person name="Jiang F."/>
        </authorList>
    </citation>
    <scope>NUCLEOTIDE SEQUENCE [LARGE SCALE GENOMIC DNA]</scope>
    <source>
        <strain evidence="1">LVBAO_FW01</strain>
        <tissue evidence="1">Leaves</tissue>
    </source>
</reference>
<dbReference type="EMBL" id="JAYMYQ010000009">
    <property type="protein sequence ID" value="KAK7313262.1"/>
    <property type="molecule type" value="Genomic_DNA"/>
</dbReference>
<name>A0AAN9PWV7_CANGL</name>
<evidence type="ECO:0000313" key="2">
    <source>
        <dbReference type="Proteomes" id="UP001367508"/>
    </source>
</evidence>
<dbReference type="AlphaFoldDB" id="A0AAN9PWV7"/>